<dbReference type="InterPro" id="IPR036874">
    <property type="entry name" value="Carbonic_anhydrase_sf"/>
</dbReference>
<dbReference type="Proteomes" id="UP000009144">
    <property type="component" value="Chromosome"/>
</dbReference>
<dbReference type="SUPFAM" id="SSF53056">
    <property type="entry name" value="beta-carbonic anhydrase, cab"/>
    <property type="match status" value="1"/>
</dbReference>
<gene>
    <name evidence="10" type="ordered locus">Q7A_450</name>
</gene>
<comment type="catalytic activity">
    <reaction evidence="8">
        <text>hydrogencarbonate + H(+) = CO2 + H2O</text>
        <dbReference type="Rhea" id="RHEA:10748"/>
        <dbReference type="ChEBI" id="CHEBI:15377"/>
        <dbReference type="ChEBI" id="CHEBI:15378"/>
        <dbReference type="ChEBI" id="CHEBI:16526"/>
        <dbReference type="ChEBI" id="CHEBI:17544"/>
        <dbReference type="EC" id="4.2.1.1"/>
    </reaction>
</comment>
<feature type="binding site" evidence="9">
    <location>
        <position position="43"/>
    </location>
    <ligand>
        <name>Zn(2+)</name>
        <dbReference type="ChEBI" id="CHEBI:29105"/>
    </ligand>
</feature>
<dbReference type="FunFam" id="3.40.1050.10:FF:000003">
    <property type="entry name" value="Carbonic anhydrase"/>
    <property type="match status" value="1"/>
</dbReference>
<dbReference type="STRING" id="754476.Q7A_450"/>
<protein>
    <recommendedName>
        <fullName evidence="3">Carbonic anhydrase</fullName>
        <ecNumber evidence="2">4.2.1.1</ecNumber>
    </recommendedName>
    <alternativeName>
        <fullName evidence="7">Carbonate dehydratase</fullName>
    </alternativeName>
</protein>
<sequence>MRDVGKFLQGFRRFQQHYLGEQHALFDQLLTEGQRPRALMIACCDSRCDPALLTDCEPGDMFVVRNVANLVPPYDQARLFAATSSAIAFAVSSLEVEHVIIMGHAHCGGIQALMTHKTPENDESKLISQWIGIAESAREQVLQQLPNKTPEVQAHACEQASILISLENLRSYPWISKRVELGKLALHGWYFDMDKGELLQYQQESGKFEVLVANGDKRPISPFSSSKR</sequence>
<dbReference type="KEGG" id="mej:Q7A_450"/>
<evidence type="ECO:0000256" key="3">
    <source>
        <dbReference type="ARBA" id="ARBA00014628"/>
    </source>
</evidence>
<dbReference type="OrthoDB" id="9797527at2"/>
<comment type="cofactor">
    <cofactor evidence="9">
        <name>Zn(2+)</name>
        <dbReference type="ChEBI" id="CHEBI:29105"/>
    </cofactor>
    <text evidence="9">Binds 1 zinc ion per subunit.</text>
</comment>
<dbReference type="RefSeq" id="WP_014705676.1">
    <property type="nucleotide sequence ID" value="NC_017857.3"/>
</dbReference>
<name>I1XFY2_METNJ</name>
<dbReference type="InterPro" id="IPR001765">
    <property type="entry name" value="Carbonic_anhydrase"/>
</dbReference>
<reference evidence="10 11" key="2">
    <citation type="journal article" date="2013" name="Int. J. Syst. Evol. Microbiol.">
        <title>Methylophaga nitratireducenticrescens sp. nov. and Methylophaga frappieri sp. nov., isolated from the biofilm of the methanol-fed denitrification system treating the seawater at the Montreal Biodome.</title>
        <authorList>
            <person name="Villeneuve C."/>
            <person name="Martineau C."/>
            <person name="Mauffrey F."/>
            <person name="Villemur R."/>
        </authorList>
    </citation>
    <scope>NUCLEOTIDE SEQUENCE [LARGE SCALE GENOMIC DNA]</scope>
    <source>
        <strain evidence="10 11">JAM1</strain>
    </source>
</reference>
<dbReference type="PANTHER" id="PTHR11002">
    <property type="entry name" value="CARBONIC ANHYDRASE"/>
    <property type="match status" value="1"/>
</dbReference>
<dbReference type="EC" id="4.2.1.1" evidence="2"/>
<dbReference type="Gene3D" id="3.40.1050.10">
    <property type="entry name" value="Carbonic anhydrase"/>
    <property type="match status" value="1"/>
</dbReference>
<evidence type="ECO:0000256" key="7">
    <source>
        <dbReference type="ARBA" id="ARBA00031969"/>
    </source>
</evidence>
<organism evidence="10 11">
    <name type="scientific">Methylophaga nitratireducenticrescens</name>
    <dbReference type="NCBI Taxonomy" id="754476"/>
    <lineage>
        <taxon>Bacteria</taxon>
        <taxon>Pseudomonadati</taxon>
        <taxon>Pseudomonadota</taxon>
        <taxon>Gammaproteobacteria</taxon>
        <taxon>Thiotrichales</taxon>
        <taxon>Piscirickettsiaceae</taxon>
        <taxon>Methylophaga</taxon>
    </lineage>
</organism>
<keyword evidence="11" id="KW-1185">Reference proteome</keyword>
<feature type="binding site" evidence="9">
    <location>
        <position position="107"/>
    </location>
    <ligand>
        <name>Zn(2+)</name>
        <dbReference type="ChEBI" id="CHEBI:29105"/>
    </ligand>
</feature>
<dbReference type="Pfam" id="PF00484">
    <property type="entry name" value="Pro_CA"/>
    <property type="match status" value="1"/>
</dbReference>
<dbReference type="GO" id="GO:0004089">
    <property type="term" value="F:carbonate dehydratase activity"/>
    <property type="evidence" value="ECO:0007669"/>
    <property type="project" value="UniProtKB-EC"/>
</dbReference>
<evidence type="ECO:0000256" key="2">
    <source>
        <dbReference type="ARBA" id="ARBA00012925"/>
    </source>
</evidence>
<dbReference type="PATRIC" id="fig|754476.3.peg.445"/>
<dbReference type="HOGENOM" id="CLU_053879_5_3_6"/>
<keyword evidence="5 9" id="KW-0862">Zinc</keyword>
<reference evidence="10 11" key="1">
    <citation type="journal article" date="2012" name="J. Bacteriol.">
        <title>Complete genome sequences of Methylophaga sp. strain JAM1 and Methylophaga sp. strain JAM7.</title>
        <authorList>
            <person name="Villeneuve C."/>
            <person name="Martineau C."/>
            <person name="Mauffrey F."/>
            <person name="Villemur R."/>
        </authorList>
    </citation>
    <scope>NUCLEOTIDE SEQUENCE [LARGE SCALE GENOMIC DNA]</scope>
    <source>
        <strain evidence="10 11">JAM1</strain>
    </source>
</reference>
<dbReference type="AlphaFoldDB" id="I1XFY2"/>
<feature type="binding site" evidence="9">
    <location>
        <position position="45"/>
    </location>
    <ligand>
        <name>Zn(2+)</name>
        <dbReference type="ChEBI" id="CHEBI:29105"/>
    </ligand>
</feature>
<dbReference type="EMBL" id="CP003390">
    <property type="protein sequence ID" value="AFI83301.1"/>
    <property type="molecule type" value="Genomic_DNA"/>
</dbReference>
<evidence type="ECO:0000256" key="8">
    <source>
        <dbReference type="ARBA" id="ARBA00048348"/>
    </source>
</evidence>
<evidence type="ECO:0000256" key="1">
    <source>
        <dbReference type="ARBA" id="ARBA00006217"/>
    </source>
</evidence>
<proteinExistence type="inferred from homology"/>
<comment type="similarity">
    <text evidence="1">Belongs to the beta-class carbonic anhydrase family.</text>
</comment>
<dbReference type="eggNOG" id="COG0288">
    <property type="taxonomic scope" value="Bacteria"/>
</dbReference>
<dbReference type="SMART" id="SM00947">
    <property type="entry name" value="Pro_CA"/>
    <property type="match status" value="1"/>
</dbReference>
<feature type="binding site" evidence="9">
    <location>
        <position position="104"/>
    </location>
    <ligand>
        <name>Zn(2+)</name>
        <dbReference type="ChEBI" id="CHEBI:29105"/>
    </ligand>
</feature>
<keyword evidence="4 9" id="KW-0479">Metal-binding</keyword>
<evidence type="ECO:0000256" key="9">
    <source>
        <dbReference type="PIRSR" id="PIRSR601765-1"/>
    </source>
</evidence>
<evidence type="ECO:0000256" key="5">
    <source>
        <dbReference type="ARBA" id="ARBA00022833"/>
    </source>
</evidence>
<evidence type="ECO:0000256" key="6">
    <source>
        <dbReference type="ARBA" id="ARBA00023239"/>
    </source>
</evidence>
<evidence type="ECO:0000313" key="10">
    <source>
        <dbReference type="EMBL" id="AFI83301.1"/>
    </source>
</evidence>
<evidence type="ECO:0000313" key="11">
    <source>
        <dbReference type="Proteomes" id="UP000009144"/>
    </source>
</evidence>
<dbReference type="GO" id="GO:0008270">
    <property type="term" value="F:zinc ion binding"/>
    <property type="evidence" value="ECO:0007669"/>
    <property type="project" value="InterPro"/>
</dbReference>
<keyword evidence="6 10" id="KW-0456">Lyase</keyword>
<accession>I1XFY2</accession>
<evidence type="ECO:0000256" key="4">
    <source>
        <dbReference type="ARBA" id="ARBA00022723"/>
    </source>
</evidence>
<dbReference type="PANTHER" id="PTHR11002:SF76">
    <property type="entry name" value="CARBONIC ANHYDRASE"/>
    <property type="match status" value="1"/>
</dbReference>
<dbReference type="CDD" id="cd00884">
    <property type="entry name" value="beta_CA_cladeB"/>
    <property type="match status" value="1"/>
</dbReference>
<dbReference type="InterPro" id="IPR045066">
    <property type="entry name" value="Beta_CA_cladeB"/>
</dbReference>